<evidence type="ECO:0000313" key="3">
    <source>
        <dbReference type="Proteomes" id="UP000007015"/>
    </source>
</evidence>
<dbReference type="Proteomes" id="UP000007015">
    <property type="component" value="Chromosome 8"/>
</dbReference>
<dbReference type="EMBL" id="CM000133">
    <property type="protein sequence ID" value="EEC84044.1"/>
    <property type="molecule type" value="Genomic_DNA"/>
</dbReference>
<proteinExistence type="predicted"/>
<sequence>MSAIAMNGEATTGKMREREGDEERFMDPRVPRTRCGDGDGEKPSPEHGDGDGERGNFITSGAGRGSETRRVQPRCHPYSYAWNLLVPHQYNCCDQTAVM</sequence>
<keyword evidence="3" id="KW-1185">Reference proteome</keyword>
<dbReference type="HOGENOM" id="CLU_2324494_0_0_1"/>
<reference evidence="2 3" key="1">
    <citation type="journal article" date="2005" name="PLoS Biol.">
        <title>The genomes of Oryza sativa: a history of duplications.</title>
        <authorList>
            <person name="Yu J."/>
            <person name="Wang J."/>
            <person name="Lin W."/>
            <person name="Li S."/>
            <person name="Li H."/>
            <person name="Zhou J."/>
            <person name="Ni P."/>
            <person name="Dong W."/>
            <person name="Hu S."/>
            <person name="Zeng C."/>
            <person name="Zhang J."/>
            <person name="Zhang Y."/>
            <person name="Li R."/>
            <person name="Xu Z."/>
            <person name="Li S."/>
            <person name="Li X."/>
            <person name="Zheng H."/>
            <person name="Cong L."/>
            <person name="Lin L."/>
            <person name="Yin J."/>
            <person name="Geng J."/>
            <person name="Li G."/>
            <person name="Shi J."/>
            <person name="Liu J."/>
            <person name="Lv H."/>
            <person name="Li J."/>
            <person name="Wang J."/>
            <person name="Deng Y."/>
            <person name="Ran L."/>
            <person name="Shi X."/>
            <person name="Wang X."/>
            <person name="Wu Q."/>
            <person name="Li C."/>
            <person name="Ren X."/>
            <person name="Wang J."/>
            <person name="Wang X."/>
            <person name="Li D."/>
            <person name="Liu D."/>
            <person name="Zhang X."/>
            <person name="Ji Z."/>
            <person name="Zhao W."/>
            <person name="Sun Y."/>
            <person name="Zhang Z."/>
            <person name="Bao J."/>
            <person name="Han Y."/>
            <person name="Dong L."/>
            <person name="Ji J."/>
            <person name="Chen P."/>
            <person name="Wu S."/>
            <person name="Liu J."/>
            <person name="Xiao Y."/>
            <person name="Bu D."/>
            <person name="Tan J."/>
            <person name="Yang L."/>
            <person name="Ye C."/>
            <person name="Zhang J."/>
            <person name="Xu J."/>
            <person name="Zhou Y."/>
            <person name="Yu Y."/>
            <person name="Zhang B."/>
            <person name="Zhuang S."/>
            <person name="Wei H."/>
            <person name="Liu B."/>
            <person name="Lei M."/>
            <person name="Yu H."/>
            <person name="Li Y."/>
            <person name="Xu H."/>
            <person name="Wei S."/>
            <person name="He X."/>
            <person name="Fang L."/>
            <person name="Zhang Z."/>
            <person name="Zhang Y."/>
            <person name="Huang X."/>
            <person name="Su Z."/>
            <person name="Tong W."/>
            <person name="Li J."/>
            <person name="Tong Z."/>
            <person name="Li S."/>
            <person name="Ye J."/>
            <person name="Wang L."/>
            <person name="Fang L."/>
            <person name="Lei T."/>
            <person name="Chen C."/>
            <person name="Chen H."/>
            <person name="Xu Z."/>
            <person name="Li H."/>
            <person name="Huang H."/>
            <person name="Zhang F."/>
            <person name="Xu H."/>
            <person name="Li N."/>
            <person name="Zhao C."/>
            <person name="Li S."/>
            <person name="Dong L."/>
            <person name="Huang Y."/>
            <person name="Li L."/>
            <person name="Xi Y."/>
            <person name="Qi Q."/>
            <person name="Li W."/>
            <person name="Zhang B."/>
            <person name="Hu W."/>
            <person name="Zhang Y."/>
            <person name="Tian X."/>
            <person name="Jiao Y."/>
            <person name="Liang X."/>
            <person name="Jin J."/>
            <person name="Gao L."/>
            <person name="Zheng W."/>
            <person name="Hao B."/>
            <person name="Liu S."/>
            <person name="Wang W."/>
            <person name="Yuan L."/>
            <person name="Cao M."/>
            <person name="McDermott J."/>
            <person name="Samudrala R."/>
            <person name="Wang J."/>
            <person name="Wong G.K."/>
            <person name="Yang H."/>
        </authorList>
    </citation>
    <scope>NUCLEOTIDE SEQUENCE [LARGE SCALE GENOMIC DNA]</scope>
    <source>
        <strain evidence="3">cv. 93-11</strain>
    </source>
</reference>
<protein>
    <submittedName>
        <fullName evidence="2">Uncharacterized protein</fullName>
    </submittedName>
</protein>
<dbReference type="Gramene" id="BGIOSGA029209-TA">
    <property type="protein sequence ID" value="BGIOSGA029209-PA"/>
    <property type="gene ID" value="BGIOSGA029209"/>
</dbReference>
<feature type="region of interest" description="Disordered" evidence="1">
    <location>
        <begin position="1"/>
        <end position="71"/>
    </location>
</feature>
<gene>
    <name evidence="2" type="ORF">OsI_30305</name>
</gene>
<feature type="compositionally biased region" description="Basic and acidic residues" evidence="1">
    <location>
        <begin position="14"/>
        <end position="54"/>
    </location>
</feature>
<evidence type="ECO:0000313" key="2">
    <source>
        <dbReference type="EMBL" id="EEC84044.1"/>
    </source>
</evidence>
<evidence type="ECO:0000256" key="1">
    <source>
        <dbReference type="SAM" id="MobiDB-lite"/>
    </source>
</evidence>
<organism evidence="2 3">
    <name type="scientific">Oryza sativa subsp. indica</name>
    <name type="common">Rice</name>
    <dbReference type="NCBI Taxonomy" id="39946"/>
    <lineage>
        <taxon>Eukaryota</taxon>
        <taxon>Viridiplantae</taxon>
        <taxon>Streptophyta</taxon>
        <taxon>Embryophyta</taxon>
        <taxon>Tracheophyta</taxon>
        <taxon>Spermatophyta</taxon>
        <taxon>Magnoliopsida</taxon>
        <taxon>Liliopsida</taxon>
        <taxon>Poales</taxon>
        <taxon>Poaceae</taxon>
        <taxon>BOP clade</taxon>
        <taxon>Oryzoideae</taxon>
        <taxon>Oryzeae</taxon>
        <taxon>Oryzinae</taxon>
        <taxon>Oryza</taxon>
        <taxon>Oryza sativa</taxon>
    </lineage>
</organism>
<name>B8B9L9_ORYSI</name>
<dbReference type="AlphaFoldDB" id="B8B9L9"/>
<accession>B8B9L9</accession>